<dbReference type="InterPro" id="IPR051785">
    <property type="entry name" value="MMCE/EMCE_epimerase"/>
</dbReference>
<dbReference type="InterPro" id="IPR029068">
    <property type="entry name" value="Glyas_Bleomycin-R_OHBP_Dase"/>
</dbReference>
<dbReference type="RefSeq" id="WP_066850599.1">
    <property type="nucleotide sequence ID" value="NZ_CP019603.1"/>
</dbReference>
<evidence type="ECO:0000313" key="5">
    <source>
        <dbReference type="Proteomes" id="UP000195807"/>
    </source>
</evidence>
<dbReference type="InterPro" id="IPR004360">
    <property type="entry name" value="Glyas_Fos-R_dOase_dom"/>
</dbReference>
<dbReference type="OrthoDB" id="9803142at2"/>
<feature type="domain" description="VOC" evidence="3">
    <location>
        <begin position="140"/>
        <end position="252"/>
    </location>
</feature>
<evidence type="ECO:0000256" key="1">
    <source>
        <dbReference type="ARBA" id="ARBA00022723"/>
    </source>
</evidence>
<keyword evidence="4" id="KW-0614">Plasmid</keyword>
<dbReference type="InterPro" id="IPR037523">
    <property type="entry name" value="VOC_core"/>
</dbReference>
<sequence length="301" mass="33649">MNARVTEIRYVGYGTSDFDAERAFYADDWGLVEVAATDDMAWFKTHGHDEHHVVRLHRREGNCVEVIALAADSREDVDALLGKVQDAGCRIIHDARELDAPGGGYGFRFFSPDGLPFEISADVKRADKRAMERWEGMPVKISHIVLHSPDHQAAVKFFTDVLGFKVSDWLGDFMCFMRCNSAHHRIALLPGPPCLNHVAYDMLSVDDMMRGAARLKKRGTDLRWGPGRHTAGNNTFSYFTTPSGFAVEYTSELEEVDFETHEHKVHEPGPQVMDQWGTGVGGPQTMPKPEADPCLFTPAEV</sequence>
<dbReference type="AlphaFoldDB" id="A0A1Z1FH69"/>
<feature type="domain" description="VOC" evidence="3">
    <location>
        <begin position="7"/>
        <end position="122"/>
    </location>
</feature>
<dbReference type="CDD" id="cd08362">
    <property type="entry name" value="BphC5-RrK37_N_like"/>
    <property type="match status" value="1"/>
</dbReference>
<dbReference type="PANTHER" id="PTHR43048:SF3">
    <property type="entry name" value="METHYLMALONYL-COA EPIMERASE, MITOCHONDRIAL"/>
    <property type="match status" value="1"/>
</dbReference>
<geneLocation type="plasmid" evidence="5">
    <name>pcme4a9i</name>
</geneLocation>
<dbReference type="GO" id="GO:0046491">
    <property type="term" value="P:L-methylmalonyl-CoA metabolic process"/>
    <property type="evidence" value="ECO:0007669"/>
    <property type="project" value="TreeGrafter"/>
</dbReference>
<proteinExistence type="predicted"/>
<evidence type="ECO:0000256" key="2">
    <source>
        <dbReference type="SAM" id="MobiDB-lite"/>
    </source>
</evidence>
<organism evidence="4 5">
    <name type="scientific">Croceicoccus marinus</name>
    <dbReference type="NCBI Taxonomy" id="450378"/>
    <lineage>
        <taxon>Bacteria</taxon>
        <taxon>Pseudomonadati</taxon>
        <taxon>Pseudomonadota</taxon>
        <taxon>Alphaproteobacteria</taxon>
        <taxon>Sphingomonadales</taxon>
        <taxon>Erythrobacteraceae</taxon>
        <taxon>Croceicoccus</taxon>
    </lineage>
</organism>
<dbReference type="Proteomes" id="UP000195807">
    <property type="component" value="Plasmid pCME4A9I"/>
</dbReference>
<dbReference type="EMBL" id="CP019603">
    <property type="protein sequence ID" value="ARU18067.1"/>
    <property type="molecule type" value="Genomic_DNA"/>
</dbReference>
<keyword evidence="5" id="KW-1185">Reference proteome</keyword>
<reference evidence="4 5" key="1">
    <citation type="submission" date="2017-01" db="EMBL/GenBank/DDBJ databases">
        <title>Complete genome sequence of esterase-producing bacterium Croceicoccus marinus E4A9.</title>
        <authorList>
            <person name="Wu Y.-H."/>
            <person name="Cheng H."/>
            <person name="Xu L."/>
            <person name="Huo Y.-Y."/>
            <person name="Wang C.-S."/>
            <person name="Xu X.-W."/>
        </authorList>
    </citation>
    <scope>NUCLEOTIDE SEQUENCE [LARGE SCALE GENOMIC DNA]</scope>
    <source>
        <strain evidence="4 5">E4A9</strain>
        <plasmid evidence="5">Plasmid pcme4a9i</plasmid>
    </source>
</reference>
<gene>
    <name evidence="4" type="ORF">A9D14_17360</name>
</gene>
<dbReference type="PANTHER" id="PTHR43048">
    <property type="entry name" value="METHYLMALONYL-COA EPIMERASE"/>
    <property type="match status" value="1"/>
</dbReference>
<dbReference type="Gene3D" id="3.10.180.10">
    <property type="entry name" value="2,3-Dihydroxybiphenyl 1,2-Dioxygenase, domain 1"/>
    <property type="match status" value="2"/>
</dbReference>
<dbReference type="GO" id="GO:0004493">
    <property type="term" value="F:methylmalonyl-CoA epimerase activity"/>
    <property type="evidence" value="ECO:0007669"/>
    <property type="project" value="TreeGrafter"/>
</dbReference>
<evidence type="ECO:0000313" key="4">
    <source>
        <dbReference type="EMBL" id="ARU18067.1"/>
    </source>
</evidence>
<dbReference type="PROSITE" id="PS51819">
    <property type="entry name" value="VOC"/>
    <property type="match status" value="2"/>
</dbReference>
<dbReference type="KEGG" id="cman:A9D14_17360"/>
<dbReference type="STRING" id="450378.GCA_001661675_03489"/>
<dbReference type="GO" id="GO:0046872">
    <property type="term" value="F:metal ion binding"/>
    <property type="evidence" value="ECO:0007669"/>
    <property type="project" value="UniProtKB-KW"/>
</dbReference>
<protein>
    <submittedName>
        <fullName evidence="4">Oxidoreductase</fullName>
    </submittedName>
</protein>
<name>A0A1Z1FH69_9SPHN</name>
<evidence type="ECO:0000259" key="3">
    <source>
        <dbReference type="PROSITE" id="PS51819"/>
    </source>
</evidence>
<dbReference type="SUPFAM" id="SSF54593">
    <property type="entry name" value="Glyoxalase/Bleomycin resistance protein/Dihydroxybiphenyl dioxygenase"/>
    <property type="match status" value="1"/>
</dbReference>
<feature type="region of interest" description="Disordered" evidence="2">
    <location>
        <begin position="282"/>
        <end position="301"/>
    </location>
</feature>
<dbReference type="Pfam" id="PF00903">
    <property type="entry name" value="Glyoxalase"/>
    <property type="match status" value="2"/>
</dbReference>
<keyword evidence="1" id="KW-0479">Metal-binding</keyword>
<accession>A0A1Z1FH69</accession>